<reference evidence="3 4" key="1">
    <citation type="submission" date="2023-04" db="EMBL/GenBank/DDBJ databases">
        <title>Clostridium tannerae sp. nov., isolated from the fecal material of an alpaca.</title>
        <authorList>
            <person name="Miller S."/>
            <person name="Hendry M."/>
            <person name="King J."/>
            <person name="Sankaranarayanan K."/>
            <person name="Lawson P.A."/>
        </authorList>
    </citation>
    <scope>NUCLEOTIDE SEQUENCE [LARGE SCALE GENOMIC DNA]</scope>
    <source>
        <strain evidence="3 4">A1-XYC3</strain>
    </source>
</reference>
<dbReference type="Gene3D" id="1.10.3090.10">
    <property type="entry name" value="cca-adding enzyme, domain 2"/>
    <property type="match status" value="1"/>
</dbReference>
<evidence type="ECO:0000313" key="3">
    <source>
        <dbReference type="EMBL" id="MDW8802534.1"/>
    </source>
</evidence>
<feature type="domain" description="HD" evidence="2">
    <location>
        <begin position="63"/>
        <end position="146"/>
    </location>
</feature>
<name>A0ABU4JWK3_9CLOT</name>
<proteinExistence type="predicted"/>
<dbReference type="SUPFAM" id="SSF109604">
    <property type="entry name" value="HD-domain/PDEase-like"/>
    <property type="match status" value="1"/>
</dbReference>
<dbReference type="InterPro" id="IPR006675">
    <property type="entry name" value="HDIG_dom"/>
</dbReference>
<keyword evidence="4" id="KW-1185">Reference proteome</keyword>
<dbReference type="PANTHER" id="PTHR47545:SF2">
    <property type="entry name" value="CC-ADDING TRNA NUCLEOTIDYLTRANSFERASE"/>
    <property type="match status" value="1"/>
</dbReference>
<evidence type="ECO:0000256" key="1">
    <source>
        <dbReference type="ARBA" id="ARBA00022741"/>
    </source>
</evidence>
<protein>
    <submittedName>
        <fullName evidence="3">HDIG domain-containing protein</fullName>
    </submittedName>
</protein>
<keyword evidence="1" id="KW-0547">Nucleotide-binding</keyword>
<evidence type="ECO:0000313" key="4">
    <source>
        <dbReference type="Proteomes" id="UP001281656"/>
    </source>
</evidence>
<dbReference type="PANTHER" id="PTHR47545">
    <property type="entry name" value="MULTIFUNCTIONAL CCA PROTEIN"/>
    <property type="match status" value="1"/>
</dbReference>
<organism evidence="3 4">
    <name type="scientific">Clostridium tanneri</name>
    <dbReference type="NCBI Taxonomy" id="3037988"/>
    <lineage>
        <taxon>Bacteria</taxon>
        <taxon>Bacillati</taxon>
        <taxon>Bacillota</taxon>
        <taxon>Clostridia</taxon>
        <taxon>Eubacteriales</taxon>
        <taxon>Clostridiaceae</taxon>
        <taxon>Clostridium</taxon>
    </lineage>
</organism>
<gene>
    <name evidence="3" type="ORF">P8V03_15410</name>
</gene>
<dbReference type="Proteomes" id="UP001281656">
    <property type="component" value="Unassembled WGS sequence"/>
</dbReference>
<dbReference type="Pfam" id="PF01966">
    <property type="entry name" value="HD"/>
    <property type="match status" value="1"/>
</dbReference>
<dbReference type="InterPro" id="IPR003607">
    <property type="entry name" value="HD/PDEase_dom"/>
</dbReference>
<sequence length="214" mass="24951">MEDLQEIFKDFDKHLMSDEEPSRYFNELIKSGVFENTYPLTMLGDLIKTPQSPVYHPEGSVWNHTMLVINEAAKRKNKSEDPKAFMWAALLHDIGKAPTTKMRKGRITSYDHDRVGKKLSIEFLREFNCSEDFIKKVSSIVRWHMHTLFVVKNLPFADVNAMIKEVSIKEIGLFSLCDRLGRGNITPEKVKEIHENIEYFTRKCEKYMAVPIHN</sequence>
<dbReference type="InterPro" id="IPR006674">
    <property type="entry name" value="HD_domain"/>
</dbReference>
<dbReference type="InterPro" id="IPR050124">
    <property type="entry name" value="tRNA_CCA-adding_enzyme"/>
</dbReference>
<accession>A0ABU4JWK3</accession>
<dbReference type="EMBL" id="JARUJP010000022">
    <property type="protein sequence ID" value="MDW8802534.1"/>
    <property type="molecule type" value="Genomic_DNA"/>
</dbReference>
<evidence type="ECO:0000259" key="2">
    <source>
        <dbReference type="Pfam" id="PF01966"/>
    </source>
</evidence>
<dbReference type="CDD" id="cd00077">
    <property type="entry name" value="HDc"/>
    <property type="match status" value="1"/>
</dbReference>
<dbReference type="RefSeq" id="WP_318798854.1">
    <property type="nucleotide sequence ID" value="NZ_JARUJP010000022.1"/>
</dbReference>
<comment type="caution">
    <text evidence="3">The sequence shown here is derived from an EMBL/GenBank/DDBJ whole genome shotgun (WGS) entry which is preliminary data.</text>
</comment>
<dbReference type="NCBIfam" id="TIGR00277">
    <property type="entry name" value="HDIG"/>
    <property type="match status" value="1"/>
</dbReference>